<feature type="binding site" evidence="18">
    <location>
        <position position="71"/>
    </location>
    <ligand>
        <name>[4Fe-4S] cluster</name>
        <dbReference type="ChEBI" id="CHEBI:49883"/>
        <label>1</label>
    </ligand>
</feature>
<dbReference type="InterPro" id="IPR028261">
    <property type="entry name" value="DPD_II"/>
</dbReference>
<comment type="catalytic activity">
    <reaction evidence="14">
        <text>5,6-dihydrothymine + NAD(+) = thymine + NADH + H(+)</text>
        <dbReference type="Rhea" id="RHEA:28791"/>
        <dbReference type="ChEBI" id="CHEBI:15378"/>
        <dbReference type="ChEBI" id="CHEBI:17821"/>
        <dbReference type="ChEBI" id="CHEBI:27468"/>
        <dbReference type="ChEBI" id="CHEBI:57540"/>
        <dbReference type="ChEBI" id="CHEBI:57945"/>
        <dbReference type="EC" id="1.3.1.1"/>
    </reaction>
</comment>
<organism evidence="21 22">
    <name type="scientific">Dethiosulfatarculus sandiegensis</name>
    <dbReference type="NCBI Taxonomy" id="1429043"/>
    <lineage>
        <taxon>Bacteria</taxon>
        <taxon>Pseudomonadati</taxon>
        <taxon>Thermodesulfobacteriota</taxon>
        <taxon>Desulfarculia</taxon>
        <taxon>Desulfarculales</taxon>
        <taxon>Desulfarculaceae</taxon>
        <taxon>Dethiosulfatarculus</taxon>
    </lineage>
</organism>
<dbReference type="InterPro" id="IPR023753">
    <property type="entry name" value="FAD/NAD-binding_dom"/>
</dbReference>
<dbReference type="GO" id="GO:0051539">
    <property type="term" value="F:4 iron, 4 sulfur cluster binding"/>
    <property type="evidence" value="ECO:0007669"/>
    <property type="project" value="UniProtKB-UniRule"/>
</dbReference>
<feature type="binding site" evidence="18">
    <location>
        <position position="174"/>
    </location>
    <ligand>
        <name>[4Fe-4S] cluster</name>
        <dbReference type="ChEBI" id="CHEBI:49883"/>
        <label>3</label>
    </ligand>
</feature>
<dbReference type="GO" id="GO:0022900">
    <property type="term" value="P:electron transport chain"/>
    <property type="evidence" value="ECO:0007669"/>
    <property type="project" value="UniProtKB-UniRule"/>
</dbReference>
<keyword evidence="12 18" id="KW-0411">Iron-sulfur</keyword>
<dbReference type="Pfam" id="PF12837">
    <property type="entry name" value="Fer4_6"/>
    <property type="match status" value="1"/>
</dbReference>
<comment type="similarity">
    <text evidence="18">Belongs to the 4Fe4S bacterial-type ferredoxin family. RnfB subfamily.</text>
</comment>
<dbReference type="GO" id="GO:0009055">
    <property type="term" value="F:electron transfer activity"/>
    <property type="evidence" value="ECO:0007669"/>
    <property type="project" value="InterPro"/>
</dbReference>
<dbReference type="Gene3D" id="1.10.1060.10">
    <property type="entry name" value="Alpha-helical ferredoxin"/>
    <property type="match status" value="1"/>
</dbReference>
<protein>
    <recommendedName>
        <fullName evidence="18">Ion-translocating oxidoreductase complex subunit B</fullName>
        <ecNumber evidence="18">7.-.-.-</ecNumber>
    </recommendedName>
    <alternativeName>
        <fullName evidence="18">Rnf electron transport complex subunit B</fullName>
    </alternativeName>
</protein>
<dbReference type="PROSITE" id="PS51656">
    <property type="entry name" value="4FE4S"/>
    <property type="match status" value="1"/>
</dbReference>
<feature type="binding site" evidence="18">
    <location>
        <position position="171"/>
    </location>
    <ligand>
        <name>[4Fe-4S] cluster</name>
        <dbReference type="ChEBI" id="CHEBI:49883"/>
        <label>3</label>
    </ligand>
</feature>
<gene>
    <name evidence="18" type="primary">rnfB</name>
    <name evidence="21" type="ORF">X474_16940</name>
</gene>
<reference evidence="21 22" key="1">
    <citation type="submission" date="2013-11" db="EMBL/GenBank/DDBJ databases">
        <title>Metagenomic analysis of a methanogenic consortium involved in long chain n-alkane degradation.</title>
        <authorList>
            <person name="Davidova I.A."/>
            <person name="Callaghan A.V."/>
            <person name="Wawrik B."/>
            <person name="Pruitt S."/>
            <person name="Marks C."/>
            <person name="Duncan K.E."/>
            <person name="Suflita J.M."/>
        </authorList>
    </citation>
    <scope>NUCLEOTIDE SEQUENCE [LARGE SCALE GENOMIC DNA]</scope>
    <source>
        <strain evidence="21 22">SPR</strain>
    </source>
</reference>
<dbReference type="RefSeq" id="WP_044350104.1">
    <property type="nucleotide sequence ID" value="NZ_AZAC01000023.1"/>
</dbReference>
<feature type="binding site" evidence="18">
    <location>
        <position position="54"/>
    </location>
    <ligand>
        <name>[4Fe-4S] cluster</name>
        <dbReference type="ChEBI" id="CHEBI:49883"/>
        <label>1</label>
    </ligand>
</feature>
<evidence type="ECO:0000256" key="1">
    <source>
        <dbReference type="ARBA" id="ARBA00001917"/>
    </source>
</evidence>
<evidence type="ECO:0000313" key="21">
    <source>
        <dbReference type="EMBL" id="KIX12741.1"/>
    </source>
</evidence>
<comment type="caution">
    <text evidence="21">The sequence shown here is derived from an EMBL/GenBank/DDBJ whole genome shotgun (WGS) entry which is preliminary data.</text>
</comment>
<keyword evidence="3 18" id="KW-0004">4Fe-4S</keyword>
<dbReference type="Gene3D" id="1.10.15.40">
    <property type="entry name" value="Electron transport complex subunit B, putative Fe-S cluster"/>
    <property type="match status" value="1"/>
</dbReference>
<evidence type="ECO:0000256" key="10">
    <source>
        <dbReference type="ARBA" id="ARBA00023002"/>
    </source>
</evidence>
<comment type="subunit">
    <text evidence="18">The complex is composed of six subunits: RnfA, RnfB, RnfC, RnfD, RnfE and RnfG.</text>
</comment>
<evidence type="ECO:0000256" key="15">
    <source>
        <dbReference type="ARBA" id="ARBA00048792"/>
    </source>
</evidence>
<feature type="binding site" evidence="18">
    <location>
        <position position="178"/>
    </location>
    <ligand>
        <name>[4Fe-4S] cluster</name>
        <dbReference type="ChEBI" id="CHEBI:49883"/>
        <label>2</label>
    </ligand>
</feature>
<dbReference type="AlphaFoldDB" id="A0A0D2JAI5"/>
<keyword evidence="7 18" id="KW-0677">Repeat</keyword>
<evidence type="ECO:0000256" key="6">
    <source>
        <dbReference type="ARBA" id="ARBA00022723"/>
    </source>
</evidence>
<evidence type="ECO:0000256" key="17">
    <source>
        <dbReference type="ARBA" id="ARBA00049714"/>
    </source>
</evidence>
<dbReference type="GO" id="GO:0046872">
    <property type="term" value="F:metal ion binding"/>
    <property type="evidence" value="ECO:0007669"/>
    <property type="project" value="UniProtKB-KW"/>
</dbReference>
<comment type="caution">
    <text evidence="18">Lacks conserved residue(s) required for the propagation of feature annotation.</text>
</comment>
<evidence type="ECO:0000256" key="3">
    <source>
        <dbReference type="ARBA" id="ARBA00022485"/>
    </source>
</evidence>
<feature type="domain" description="4Fe-4S ferredoxin-type" evidence="19">
    <location>
        <begin position="129"/>
        <end position="158"/>
    </location>
</feature>
<dbReference type="STRING" id="1429043.X474_16940"/>
<dbReference type="PRINTS" id="PR00419">
    <property type="entry name" value="ADXRDTASE"/>
</dbReference>
<keyword evidence="5" id="KW-0288">FMN</keyword>
<feature type="binding site" evidence="18">
    <location>
        <position position="134"/>
    </location>
    <ligand>
        <name>[4Fe-4S] cluster</name>
        <dbReference type="ChEBI" id="CHEBI:49883"/>
        <label>2</label>
    </ligand>
</feature>
<evidence type="ECO:0000259" key="20">
    <source>
        <dbReference type="PROSITE" id="PS51656"/>
    </source>
</evidence>
<comment type="function">
    <text evidence="16">Involved in pyrimidine base degradation. Catalyzes physiologically the reduction of uracil to 5,6-dihydrouracil (DHU) by using NADH as a specific cosubstrate. It also catalyzes the reverse reaction and the reduction of thymine to 5,6-dihydrothymine (DHT).</text>
</comment>
<feature type="binding site" evidence="18">
    <location>
        <position position="138"/>
    </location>
    <ligand>
        <name>[4Fe-4S] cluster</name>
        <dbReference type="ChEBI" id="CHEBI:49883"/>
        <label>2</label>
    </ligand>
</feature>
<dbReference type="Pfam" id="PF07992">
    <property type="entry name" value="Pyr_redox_2"/>
    <property type="match status" value="1"/>
</dbReference>
<feature type="binding site" evidence="18">
    <location>
        <position position="148"/>
    </location>
    <ligand>
        <name>[4Fe-4S] cluster</name>
        <dbReference type="ChEBI" id="CHEBI:49883"/>
        <label>3</label>
    </ligand>
</feature>
<feature type="domain" description="4Fe-4S ferredoxin-type" evidence="19">
    <location>
        <begin position="159"/>
        <end position="188"/>
    </location>
</feature>
<keyword evidence="9 18" id="KW-0249">Electron transport</keyword>
<evidence type="ECO:0000256" key="9">
    <source>
        <dbReference type="ARBA" id="ARBA00022982"/>
    </source>
</evidence>
<dbReference type="HAMAP" id="MF_00463">
    <property type="entry name" value="RsxB_RnfB"/>
    <property type="match status" value="1"/>
</dbReference>
<dbReference type="Gene3D" id="3.30.70.20">
    <property type="match status" value="1"/>
</dbReference>
<evidence type="ECO:0000313" key="22">
    <source>
        <dbReference type="Proteomes" id="UP000032233"/>
    </source>
</evidence>
<proteinExistence type="inferred from homology"/>
<keyword evidence="4" id="KW-0285">Flavoprotein</keyword>
<evidence type="ECO:0000256" key="8">
    <source>
        <dbReference type="ARBA" id="ARBA00022967"/>
    </source>
</evidence>
<evidence type="ECO:0000256" key="14">
    <source>
        <dbReference type="ARBA" id="ARBA00047685"/>
    </source>
</evidence>
<accession>A0A0D2JAI5</accession>
<evidence type="ECO:0000256" key="13">
    <source>
        <dbReference type="ARBA" id="ARBA00023136"/>
    </source>
</evidence>
<dbReference type="SUPFAM" id="SSF46548">
    <property type="entry name" value="alpha-helical ferredoxin"/>
    <property type="match status" value="1"/>
</dbReference>
<keyword evidence="18" id="KW-1003">Cell membrane</keyword>
<comment type="cofactor">
    <cofactor evidence="1">
        <name>FMN</name>
        <dbReference type="ChEBI" id="CHEBI:58210"/>
    </cofactor>
</comment>
<dbReference type="Pfam" id="PF14691">
    <property type="entry name" value="Fer4_20"/>
    <property type="match status" value="1"/>
</dbReference>
<dbReference type="EMBL" id="AZAC01000023">
    <property type="protein sequence ID" value="KIX12741.1"/>
    <property type="molecule type" value="Genomic_DNA"/>
</dbReference>
<dbReference type="PANTHER" id="PTHR43073:SF2">
    <property type="entry name" value="DIHYDROPYRIMIDINE DEHYDROGENASE [NADP(+)]"/>
    <property type="match status" value="1"/>
</dbReference>
<keyword evidence="22" id="KW-1185">Reference proteome</keyword>
<dbReference type="PANTHER" id="PTHR43073">
    <property type="entry name" value="DIHYDROPYRIMIDINE DEHYDROGENASE [NADP(+)]"/>
    <property type="match status" value="1"/>
</dbReference>
<dbReference type="InterPro" id="IPR036188">
    <property type="entry name" value="FAD/NAD-bd_sf"/>
</dbReference>
<comment type="subunit">
    <text evidence="17">Heterotetramer of 2 PreA and 2 PreT subunits.</text>
</comment>
<evidence type="ECO:0000256" key="18">
    <source>
        <dbReference type="HAMAP-Rule" id="MF_00463"/>
    </source>
</evidence>
<dbReference type="InterPro" id="IPR007202">
    <property type="entry name" value="4Fe-4S_dom"/>
</dbReference>
<feature type="domain" description="4Fe-4S" evidence="20">
    <location>
        <begin position="29"/>
        <end position="88"/>
    </location>
</feature>
<evidence type="ECO:0000259" key="19">
    <source>
        <dbReference type="PROSITE" id="PS51379"/>
    </source>
</evidence>
<feature type="binding site" evidence="18">
    <location>
        <position position="46"/>
    </location>
    <ligand>
        <name>[4Fe-4S] cluster</name>
        <dbReference type="ChEBI" id="CHEBI:49883"/>
        <label>1</label>
    </ligand>
</feature>
<dbReference type="Gene3D" id="3.50.50.60">
    <property type="entry name" value="FAD/NAD(P)-binding domain"/>
    <property type="match status" value="2"/>
</dbReference>
<dbReference type="Proteomes" id="UP000032233">
    <property type="component" value="Unassembled WGS sequence"/>
</dbReference>
<dbReference type="OrthoDB" id="9803192at2"/>
<dbReference type="InParanoid" id="A0A0D2JAI5"/>
<name>A0A0D2JAI5_9BACT</name>
<dbReference type="PROSITE" id="PS51379">
    <property type="entry name" value="4FE4S_FER_2"/>
    <property type="match status" value="2"/>
</dbReference>
<comment type="function">
    <text evidence="18">Part of a membrane-bound complex that couples electron transfer with translocation of ions across the membrane.</text>
</comment>
<keyword evidence="8 18" id="KW-1278">Translocase</keyword>
<dbReference type="Pfam" id="PF04060">
    <property type="entry name" value="FeS"/>
    <property type="match status" value="1"/>
</dbReference>
<dbReference type="InterPro" id="IPR009051">
    <property type="entry name" value="Helical_ferredxn"/>
</dbReference>
<dbReference type="PROSITE" id="PS00198">
    <property type="entry name" value="4FE4S_FER_1"/>
    <property type="match status" value="1"/>
</dbReference>
<evidence type="ECO:0000256" key="5">
    <source>
        <dbReference type="ARBA" id="ARBA00022643"/>
    </source>
</evidence>
<dbReference type="InterPro" id="IPR010207">
    <property type="entry name" value="Elect_transpt_cplx_RnfB/RsxB"/>
</dbReference>
<keyword evidence="2 18" id="KW-0813">Transport</keyword>
<keyword evidence="11 18" id="KW-0408">Iron</keyword>
<evidence type="ECO:0000256" key="7">
    <source>
        <dbReference type="ARBA" id="ARBA00022737"/>
    </source>
</evidence>
<keyword evidence="10" id="KW-0560">Oxidoreductase</keyword>
<dbReference type="SUPFAM" id="SSF54862">
    <property type="entry name" value="4Fe-4S ferredoxins"/>
    <property type="match status" value="1"/>
</dbReference>
<feature type="binding site" evidence="18">
    <location>
        <position position="49"/>
    </location>
    <ligand>
        <name>[4Fe-4S] cluster</name>
        <dbReference type="ChEBI" id="CHEBI:49883"/>
        <label>1</label>
    </ligand>
</feature>
<feature type="binding site" evidence="18">
    <location>
        <position position="168"/>
    </location>
    <ligand>
        <name>[4Fe-4S] cluster</name>
        <dbReference type="ChEBI" id="CHEBI:49883"/>
        <label>3</label>
    </ligand>
</feature>
<dbReference type="EC" id="7.-.-.-" evidence="18"/>
<comment type="cofactor">
    <cofactor evidence="18">
        <name>[4Fe-4S] cluster</name>
        <dbReference type="ChEBI" id="CHEBI:49883"/>
    </cofactor>
    <text evidence="18">Binds 3 [4Fe-4S] clusters.</text>
</comment>
<feature type="region of interest" description="Hydrophobic" evidence="18">
    <location>
        <begin position="1"/>
        <end position="23"/>
    </location>
</feature>
<keyword evidence="13 18" id="KW-0472">Membrane</keyword>
<keyword evidence="6 18" id="KW-0479">Metal-binding</keyword>
<dbReference type="InterPro" id="IPR017900">
    <property type="entry name" value="4Fe4S_Fe_S_CS"/>
</dbReference>
<dbReference type="GO" id="GO:0005886">
    <property type="term" value="C:plasma membrane"/>
    <property type="evidence" value="ECO:0007669"/>
    <property type="project" value="UniProtKB-SubCell"/>
</dbReference>
<dbReference type="InterPro" id="IPR017896">
    <property type="entry name" value="4Fe4S_Fe-S-bd"/>
</dbReference>
<evidence type="ECO:0000256" key="4">
    <source>
        <dbReference type="ARBA" id="ARBA00022630"/>
    </source>
</evidence>
<dbReference type="GO" id="GO:0004159">
    <property type="term" value="F:dihydropyrimidine dehydrogenase (NAD+) activity"/>
    <property type="evidence" value="ECO:0007669"/>
    <property type="project" value="UniProtKB-EC"/>
</dbReference>
<evidence type="ECO:0000256" key="12">
    <source>
        <dbReference type="ARBA" id="ARBA00023014"/>
    </source>
</evidence>
<dbReference type="SUPFAM" id="SSF51971">
    <property type="entry name" value="Nucleotide-binding domain"/>
    <property type="match status" value="1"/>
</dbReference>
<comment type="subcellular location">
    <subcellularLocation>
        <location evidence="18">Cell membrane</location>
    </subcellularLocation>
</comment>
<evidence type="ECO:0000256" key="16">
    <source>
        <dbReference type="ARBA" id="ARBA00049578"/>
    </source>
</evidence>
<sequence>MLIEALAIGGIGCLAAAGLGVAAKVFYVEEDPLVVAIEEELPGANCGGCGYAGCSSAAEAIAKGEMSPGGCVGGGPEVGVAVAAILGVELKETEPQIAQVGCRYPVQRSDLKYRYQGVTNCRAAVQLAGGPKECPVGCIGLGSCAAACPFDALEIGPDNLPVVDPYKCTGCGTCVRTCPMGIMRLTSVSTRILNEQTTDDCTAPCQRRCPAGIDIPKQINLTAKGDYAGALRVIKERNPLPLICGRICPHPCEVACRRNLEDEAVAINPLKRFVADLERTSGERVQPYKAPPTDKKVAVIGGGVAGLSAAYFLARLGHSPVVFEAQDNLGGLLRSAIPQSRLPRDILDWEIEGILEMGVEARCGQMFGRDFDVPSLFDDGFEACVLTTGGWDAALMMGQPNRADETLPGLKLLLPMTMALAMGQKVSLGKSVVMVGGGKDSLATSEKCLENGAESVVIVLRRTQKDMGLTDEDLEALAEKGVSIKFNSRVVRLEGETGAVSKVVVKTAPNGSEETVFELSADNIIAASGRLPGLIFVRKGEPDENGQYADNSWQAIKPYGLPTDYDPGIFQSSEPVSDYRAAVEAIGAGRRTAASAHQYLSEGEITPPAHMLTSLTKVLDVNQLMNLNQVAPRQPMPMADEEKLVDPTCEIELGMDEEAVKEEAKRCLNCGLICYYRSKY</sequence>
<comment type="catalytic activity">
    <reaction evidence="15">
        <text>5,6-dihydrouracil + NAD(+) = uracil + NADH + H(+)</text>
        <dbReference type="Rhea" id="RHEA:20189"/>
        <dbReference type="ChEBI" id="CHEBI:15378"/>
        <dbReference type="ChEBI" id="CHEBI:15901"/>
        <dbReference type="ChEBI" id="CHEBI:17568"/>
        <dbReference type="ChEBI" id="CHEBI:57540"/>
        <dbReference type="ChEBI" id="CHEBI:57945"/>
        <dbReference type="EC" id="1.3.1.1"/>
    </reaction>
</comment>
<evidence type="ECO:0000256" key="11">
    <source>
        <dbReference type="ARBA" id="ARBA00023004"/>
    </source>
</evidence>
<feature type="binding site" evidence="18">
    <location>
        <position position="144"/>
    </location>
    <ligand>
        <name>[4Fe-4S] cluster</name>
        <dbReference type="ChEBI" id="CHEBI:49883"/>
        <label>2</label>
    </ligand>
</feature>
<evidence type="ECO:0000256" key="2">
    <source>
        <dbReference type="ARBA" id="ARBA00022448"/>
    </source>
</evidence>